<evidence type="ECO:0000256" key="8">
    <source>
        <dbReference type="ARBA" id="ARBA00022837"/>
    </source>
</evidence>
<comment type="caution">
    <text evidence="15">The sequence shown here is derived from an EMBL/GenBank/DDBJ whole genome shotgun (WGS) entry which is preliminary data.</text>
</comment>
<feature type="chain" id="PRO_5043934788" description="Phospholipase A2" evidence="13">
    <location>
        <begin position="18"/>
        <end position="177"/>
    </location>
</feature>
<sequence>MLALLFIFALLMLRSECYQFVERIAEVPNDINRENKTRDLMLIFPGTKWCGAGNIADNENDLGEFQEVDKCCRAHDFCPEIIPAYQSNYNLTNPTFYTRLSCECDNNFHQCLKNVNNIISSKIGVLYFTIIGTQCFKKDYPIKRCLEFSYILRQKCKLYELDESQEKVYQFFDVPNY</sequence>
<evidence type="ECO:0000313" key="16">
    <source>
        <dbReference type="Proteomes" id="UP001431783"/>
    </source>
</evidence>
<protein>
    <recommendedName>
        <fullName evidence="4">Phospholipase A2</fullName>
        <ecNumber evidence="3">3.1.1.4</ecNumber>
    </recommendedName>
    <alternativeName>
        <fullName evidence="12">Phosphatidylcholine 2-acylhydrolase</fullName>
    </alternativeName>
</protein>
<dbReference type="GO" id="GO:0046872">
    <property type="term" value="F:metal ion binding"/>
    <property type="evidence" value="ECO:0007669"/>
    <property type="project" value="UniProtKB-KW"/>
</dbReference>
<feature type="domain" description="Phospholipase A2-like central" evidence="14">
    <location>
        <begin position="43"/>
        <end position="138"/>
    </location>
</feature>
<comment type="cofactor">
    <cofactor evidence="1">
        <name>Ca(2+)</name>
        <dbReference type="ChEBI" id="CHEBI:29108"/>
    </cofactor>
</comment>
<proteinExistence type="predicted"/>
<organism evidence="15 16">
    <name type="scientific">Henosepilachna vigintioctopunctata</name>
    <dbReference type="NCBI Taxonomy" id="420089"/>
    <lineage>
        <taxon>Eukaryota</taxon>
        <taxon>Metazoa</taxon>
        <taxon>Ecdysozoa</taxon>
        <taxon>Arthropoda</taxon>
        <taxon>Hexapoda</taxon>
        <taxon>Insecta</taxon>
        <taxon>Pterygota</taxon>
        <taxon>Neoptera</taxon>
        <taxon>Endopterygota</taxon>
        <taxon>Coleoptera</taxon>
        <taxon>Polyphaga</taxon>
        <taxon>Cucujiformia</taxon>
        <taxon>Coccinelloidea</taxon>
        <taxon>Coccinellidae</taxon>
        <taxon>Epilachninae</taxon>
        <taxon>Epilachnini</taxon>
        <taxon>Henosepilachna</taxon>
    </lineage>
</organism>
<dbReference type="Pfam" id="PF05826">
    <property type="entry name" value="Phospholip_A2_2"/>
    <property type="match status" value="1"/>
</dbReference>
<gene>
    <name evidence="15" type="ORF">WA026_018918</name>
</gene>
<dbReference type="InterPro" id="IPR016090">
    <property type="entry name" value="PLA2-like_dom"/>
</dbReference>
<evidence type="ECO:0000256" key="12">
    <source>
        <dbReference type="ARBA" id="ARBA00029903"/>
    </source>
</evidence>
<evidence type="ECO:0000256" key="3">
    <source>
        <dbReference type="ARBA" id="ARBA00013278"/>
    </source>
</evidence>
<evidence type="ECO:0000259" key="14">
    <source>
        <dbReference type="Pfam" id="PF05826"/>
    </source>
</evidence>
<dbReference type="EMBL" id="JARQZJ010000072">
    <property type="protein sequence ID" value="KAK9882072.1"/>
    <property type="molecule type" value="Genomic_DNA"/>
</dbReference>
<dbReference type="Proteomes" id="UP001431783">
    <property type="component" value="Unassembled WGS sequence"/>
</dbReference>
<dbReference type="GO" id="GO:0016042">
    <property type="term" value="P:lipid catabolic process"/>
    <property type="evidence" value="ECO:0007669"/>
    <property type="project" value="UniProtKB-KW"/>
</dbReference>
<dbReference type="InterPro" id="IPR033113">
    <property type="entry name" value="PLA2_histidine"/>
</dbReference>
<keyword evidence="8" id="KW-0106">Calcium</keyword>
<dbReference type="CDD" id="cd04704">
    <property type="entry name" value="PLA2_bee_venom_like"/>
    <property type="match status" value="1"/>
</dbReference>
<evidence type="ECO:0000256" key="11">
    <source>
        <dbReference type="ARBA" id="ARBA00023157"/>
    </source>
</evidence>
<dbReference type="PANTHER" id="PTHR12253">
    <property type="entry name" value="RH14732P"/>
    <property type="match status" value="1"/>
</dbReference>
<dbReference type="GO" id="GO:0004623">
    <property type="term" value="F:phospholipase A2 activity"/>
    <property type="evidence" value="ECO:0007669"/>
    <property type="project" value="UniProtKB-EC"/>
</dbReference>
<keyword evidence="5" id="KW-0964">Secreted</keyword>
<keyword evidence="7" id="KW-0378">Hydrolase</keyword>
<evidence type="ECO:0000313" key="15">
    <source>
        <dbReference type="EMBL" id="KAK9882072.1"/>
    </source>
</evidence>
<dbReference type="GO" id="GO:0050482">
    <property type="term" value="P:arachidonate secretion"/>
    <property type="evidence" value="ECO:0007669"/>
    <property type="project" value="InterPro"/>
</dbReference>
<keyword evidence="10" id="KW-0443">Lipid metabolism</keyword>
<evidence type="ECO:0000256" key="4">
    <source>
        <dbReference type="ARBA" id="ARBA00021721"/>
    </source>
</evidence>
<feature type="signal peptide" evidence="13">
    <location>
        <begin position="1"/>
        <end position="17"/>
    </location>
</feature>
<dbReference type="AlphaFoldDB" id="A0AAW1UEK8"/>
<evidence type="ECO:0000256" key="1">
    <source>
        <dbReference type="ARBA" id="ARBA00001913"/>
    </source>
</evidence>
<evidence type="ECO:0000256" key="5">
    <source>
        <dbReference type="ARBA" id="ARBA00022525"/>
    </source>
</evidence>
<dbReference type="PROSITE" id="PS00118">
    <property type="entry name" value="PA2_HIS"/>
    <property type="match status" value="1"/>
</dbReference>
<evidence type="ECO:0000256" key="2">
    <source>
        <dbReference type="ARBA" id="ARBA00004613"/>
    </source>
</evidence>
<keyword evidence="16" id="KW-1185">Reference proteome</keyword>
<dbReference type="InterPro" id="IPR036444">
    <property type="entry name" value="PLipase_A2_dom_sf"/>
</dbReference>
<keyword evidence="11" id="KW-1015">Disulfide bond</keyword>
<reference evidence="15 16" key="1">
    <citation type="submission" date="2023-03" db="EMBL/GenBank/DDBJ databases">
        <title>Genome insight into feeding habits of ladybird beetles.</title>
        <authorList>
            <person name="Li H.-S."/>
            <person name="Huang Y.-H."/>
            <person name="Pang H."/>
        </authorList>
    </citation>
    <scope>NUCLEOTIDE SEQUENCE [LARGE SCALE GENOMIC DNA]</scope>
    <source>
        <strain evidence="15">SYSU_2023b</strain>
        <tissue evidence="15">Whole body</tissue>
    </source>
</reference>
<dbReference type="GO" id="GO:0005576">
    <property type="term" value="C:extracellular region"/>
    <property type="evidence" value="ECO:0007669"/>
    <property type="project" value="UniProtKB-SubCell"/>
</dbReference>
<evidence type="ECO:0000256" key="6">
    <source>
        <dbReference type="ARBA" id="ARBA00022723"/>
    </source>
</evidence>
<evidence type="ECO:0000256" key="7">
    <source>
        <dbReference type="ARBA" id="ARBA00022801"/>
    </source>
</evidence>
<evidence type="ECO:0000256" key="13">
    <source>
        <dbReference type="SAM" id="SignalP"/>
    </source>
</evidence>
<evidence type="ECO:0000256" key="9">
    <source>
        <dbReference type="ARBA" id="ARBA00022963"/>
    </source>
</evidence>
<dbReference type="EC" id="3.1.1.4" evidence="3"/>
<dbReference type="FunFam" id="1.20.90.10:FF:000002">
    <property type="entry name" value="Phospholipase A2 group III"/>
    <property type="match status" value="1"/>
</dbReference>
<evidence type="ECO:0000256" key="10">
    <source>
        <dbReference type="ARBA" id="ARBA00023098"/>
    </source>
</evidence>
<dbReference type="GO" id="GO:0006644">
    <property type="term" value="P:phospholipid metabolic process"/>
    <property type="evidence" value="ECO:0007669"/>
    <property type="project" value="InterPro"/>
</dbReference>
<keyword evidence="13" id="KW-0732">Signal</keyword>
<comment type="subcellular location">
    <subcellularLocation>
        <location evidence="2">Secreted</location>
    </subcellularLocation>
</comment>
<keyword evidence="6" id="KW-0479">Metal-binding</keyword>
<dbReference type="Gene3D" id="1.20.90.10">
    <property type="entry name" value="Phospholipase A2 domain"/>
    <property type="match status" value="1"/>
</dbReference>
<keyword evidence="9" id="KW-0442">Lipid degradation</keyword>
<dbReference type="SUPFAM" id="SSF48619">
    <property type="entry name" value="Phospholipase A2, PLA2"/>
    <property type="match status" value="1"/>
</dbReference>
<name>A0AAW1UEK8_9CUCU</name>
<accession>A0AAW1UEK8</accession>